<evidence type="ECO:0000313" key="2">
    <source>
        <dbReference type="EMBL" id="AWY04897.1"/>
    </source>
</evidence>
<accession>A0A2Z4Q4B3</accession>
<protein>
    <submittedName>
        <fullName evidence="2">Uncharacterized protein</fullName>
    </submittedName>
</protein>
<feature type="transmembrane region" description="Helical" evidence="1">
    <location>
        <begin position="12"/>
        <end position="41"/>
    </location>
</feature>
<keyword evidence="1" id="KW-1133">Transmembrane helix</keyword>
<sequence length="49" mass="5385">MFDTLTAFTSDIFAWAWGGGLSWVISFMALGFSLSALAIAIRSSRKARR</sequence>
<proteinExistence type="predicted"/>
<dbReference type="EMBL" id="MH271298">
    <property type="protein sequence ID" value="AWY04897.1"/>
    <property type="molecule type" value="Genomic_DNA"/>
</dbReference>
<organism evidence="2 3">
    <name type="scientific">Microbacterium phage Floof</name>
    <dbReference type="NCBI Taxonomy" id="2201433"/>
    <lineage>
        <taxon>Viruses</taxon>
        <taxon>Duplodnaviria</taxon>
        <taxon>Heunggongvirae</taxon>
        <taxon>Uroviricota</taxon>
        <taxon>Caudoviricetes</taxon>
        <taxon>Casidaviridae</taxon>
        <taxon>Percivalvirus</taxon>
        <taxon>Percivalvirus floof</taxon>
    </lineage>
</organism>
<evidence type="ECO:0000256" key="1">
    <source>
        <dbReference type="SAM" id="Phobius"/>
    </source>
</evidence>
<reference evidence="3" key="1">
    <citation type="submission" date="2018-04" db="EMBL/GenBank/DDBJ databases">
        <authorList>
            <person name="Go L.Y."/>
            <person name="Mitchell J.A."/>
        </authorList>
    </citation>
    <scope>NUCLEOTIDE SEQUENCE [LARGE SCALE GENOMIC DNA]</scope>
</reference>
<evidence type="ECO:0000313" key="3">
    <source>
        <dbReference type="Proteomes" id="UP000251585"/>
    </source>
</evidence>
<dbReference type="Proteomes" id="UP000251585">
    <property type="component" value="Segment"/>
</dbReference>
<name>A0A2Z4Q4B3_9CAUD</name>
<keyword evidence="1" id="KW-0812">Transmembrane</keyword>
<keyword evidence="3" id="KW-1185">Reference proteome</keyword>
<keyword evidence="1" id="KW-0472">Membrane</keyword>
<gene>
    <name evidence="2" type="primary">62</name>
    <name evidence="2" type="ORF">PBI_FLOOF_62</name>
</gene>